<proteinExistence type="predicted"/>
<dbReference type="AlphaFoldDB" id="A0A381UQW9"/>
<gene>
    <name evidence="1" type="ORF">METZ01_LOCUS83324</name>
</gene>
<sequence length="45" mass="5184">MKFGVIFVIFTFIVMKISHAQIKESLVVYFDFEERVGKTVNDLSG</sequence>
<reference evidence="1" key="1">
    <citation type="submission" date="2018-05" db="EMBL/GenBank/DDBJ databases">
        <authorList>
            <person name="Lanie J.A."/>
            <person name="Ng W.-L."/>
            <person name="Kazmierczak K.M."/>
            <person name="Andrzejewski T.M."/>
            <person name="Davidsen T.M."/>
            <person name="Wayne K.J."/>
            <person name="Tettelin H."/>
            <person name="Glass J.I."/>
            <person name="Rusch D."/>
            <person name="Podicherti R."/>
            <person name="Tsui H.-C.T."/>
            <person name="Winkler M.E."/>
        </authorList>
    </citation>
    <scope>NUCLEOTIDE SEQUENCE</scope>
</reference>
<feature type="non-terminal residue" evidence="1">
    <location>
        <position position="45"/>
    </location>
</feature>
<protein>
    <submittedName>
        <fullName evidence="1">Uncharacterized protein</fullName>
    </submittedName>
</protein>
<dbReference type="EMBL" id="UINC01006930">
    <property type="protein sequence ID" value="SVA30470.1"/>
    <property type="molecule type" value="Genomic_DNA"/>
</dbReference>
<organism evidence="1">
    <name type="scientific">marine metagenome</name>
    <dbReference type="NCBI Taxonomy" id="408172"/>
    <lineage>
        <taxon>unclassified sequences</taxon>
        <taxon>metagenomes</taxon>
        <taxon>ecological metagenomes</taxon>
    </lineage>
</organism>
<evidence type="ECO:0000313" key="1">
    <source>
        <dbReference type="EMBL" id="SVA30470.1"/>
    </source>
</evidence>
<accession>A0A381UQW9</accession>
<name>A0A381UQW9_9ZZZZ</name>